<organism evidence="4 5">
    <name type="scientific">Psychrobacter sanguinis</name>
    <dbReference type="NCBI Taxonomy" id="861445"/>
    <lineage>
        <taxon>Bacteria</taxon>
        <taxon>Pseudomonadati</taxon>
        <taxon>Pseudomonadota</taxon>
        <taxon>Gammaproteobacteria</taxon>
        <taxon>Moraxellales</taxon>
        <taxon>Moraxellaceae</taxon>
        <taxon>Psychrobacter</taxon>
    </lineage>
</organism>
<dbReference type="InterPro" id="IPR039447">
    <property type="entry name" value="UreH-like_TM_dom"/>
</dbReference>
<dbReference type="AlphaFoldDB" id="A0A844LZD8"/>
<accession>A0A844LZD8</accession>
<keyword evidence="5" id="KW-1185">Reference proteome</keyword>
<dbReference type="Proteomes" id="UP000442109">
    <property type="component" value="Unassembled WGS sequence"/>
</dbReference>
<evidence type="ECO:0000256" key="2">
    <source>
        <dbReference type="SAM" id="Phobius"/>
    </source>
</evidence>
<feature type="transmembrane region" description="Helical" evidence="2">
    <location>
        <begin position="150"/>
        <end position="181"/>
    </location>
</feature>
<keyword evidence="2" id="KW-0472">Membrane</keyword>
<dbReference type="PANTHER" id="PTHR42208">
    <property type="entry name" value="HEAVY METAL TRANSPORTER-RELATED"/>
    <property type="match status" value="1"/>
</dbReference>
<feature type="domain" description="Urease accessory protein UreH-like transmembrane" evidence="3">
    <location>
        <begin position="8"/>
        <end position="211"/>
    </location>
</feature>
<name>A0A844LZD8_9GAMM</name>
<feature type="region of interest" description="Disordered" evidence="1">
    <location>
        <begin position="226"/>
        <end position="344"/>
    </location>
</feature>
<evidence type="ECO:0000313" key="5">
    <source>
        <dbReference type="Proteomes" id="UP000442109"/>
    </source>
</evidence>
<evidence type="ECO:0000259" key="3">
    <source>
        <dbReference type="Pfam" id="PF13386"/>
    </source>
</evidence>
<keyword evidence="2" id="KW-0812">Transmembrane</keyword>
<proteinExistence type="predicted"/>
<evidence type="ECO:0000313" key="4">
    <source>
        <dbReference type="EMBL" id="MUG32036.1"/>
    </source>
</evidence>
<feature type="compositionally biased region" description="Polar residues" evidence="1">
    <location>
        <begin position="326"/>
        <end position="344"/>
    </location>
</feature>
<reference evidence="4 5" key="1">
    <citation type="journal article" date="2019" name="PLoS ONE">
        <title>Pup mortality in New Zealand sea lions (Phocarctos hookeri) at Enderby Island, Auckland Islands, 2013-18.</title>
        <authorList>
            <person name="Michael S.A."/>
            <person name="Hayman D.T.S."/>
            <person name="Gray R."/>
            <person name="Zhang J."/>
            <person name="Rogers L."/>
            <person name="Roe W.D."/>
        </authorList>
    </citation>
    <scope>NUCLEOTIDE SEQUENCE [LARGE SCALE GENOMIC DNA]</scope>
    <source>
        <strain evidence="4 5">SM868</strain>
    </source>
</reference>
<sequence length="344" mass="37269">MTTPLLVAALAMGFFGSPHCLGMCGGLVTAFGLSMQEVSATKKRMLIATYHFGRLLSYAFLGVIAGLIGTTVLAPLMMGNNLPRILLGLVLAFIGLNMLGLPFLNKLEKVGMGIWKKLSPLRQKVFPLTTFPRALAAGLLWGFLPCGLVYGALLMAAVGNGVASGALLMFVFGLGTVPMLVATHETVGWLHKQIGRFRLRQLNGLIMLLSGLAVIFIPLTMKHGDGHHHGSHAAHSQHQMMDSSMPEHSEHSMHINNAADHDSGHEAHHMADMPSGHNMSDMSDMNTRQNDSAHHAMNHQDMPHHSLTDEPRDTSHDHHNMADMTDMSNHQHPSAESTSSSTQP</sequence>
<gene>
    <name evidence="4" type="ORF">GB996_04415</name>
</gene>
<dbReference type="PANTHER" id="PTHR42208:SF1">
    <property type="entry name" value="HEAVY METAL TRANSPORTER"/>
    <property type="match status" value="1"/>
</dbReference>
<feature type="transmembrane region" description="Helical" evidence="2">
    <location>
        <begin position="84"/>
        <end position="104"/>
    </location>
</feature>
<feature type="compositionally biased region" description="Basic and acidic residues" evidence="1">
    <location>
        <begin position="301"/>
        <end position="321"/>
    </location>
</feature>
<keyword evidence="2" id="KW-1133">Transmembrane helix</keyword>
<dbReference type="EMBL" id="WFKQ01000002">
    <property type="protein sequence ID" value="MUG32036.1"/>
    <property type="molecule type" value="Genomic_DNA"/>
</dbReference>
<evidence type="ECO:0000256" key="1">
    <source>
        <dbReference type="SAM" id="MobiDB-lite"/>
    </source>
</evidence>
<feature type="transmembrane region" description="Helical" evidence="2">
    <location>
        <begin position="6"/>
        <end position="34"/>
    </location>
</feature>
<comment type="caution">
    <text evidence="4">The sequence shown here is derived from an EMBL/GenBank/DDBJ whole genome shotgun (WGS) entry which is preliminary data.</text>
</comment>
<feature type="transmembrane region" description="Helical" evidence="2">
    <location>
        <begin position="202"/>
        <end position="221"/>
    </location>
</feature>
<feature type="compositionally biased region" description="Basic and acidic residues" evidence="1">
    <location>
        <begin position="245"/>
        <end position="271"/>
    </location>
</feature>
<feature type="compositionally biased region" description="Low complexity" evidence="1">
    <location>
        <begin position="233"/>
        <end position="244"/>
    </location>
</feature>
<feature type="transmembrane region" description="Helical" evidence="2">
    <location>
        <begin position="55"/>
        <end position="78"/>
    </location>
</feature>
<feature type="compositionally biased region" description="Polar residues" evidence="1">
    <location>
        <begin position="277"/>
        <end position="290"/>
    </location>
</feature>
<dbReference type="Pfam" id="PF13386">
    <property type="entry name" value="DsbD_2"/>
    <property type="match status" value="1"/>
</dbReference>
<dbReference type="OrthoDB" id="9798690at2"/>
<protein>
    <submittedName>
        <fullName evidence="4">Sulfite exporter TauE/SafE family protein</fullName>
    </submittedName>
</protein>